<protein>
    <submittedName>
        <fullName evidence="3">Uncharacterized protein</fullName>
    </submittedName>
</protein>
<feature type="transmembrane region" description="Helical" evidence="1">
    <location>
        <begin position="39"/>
        <end position="61"/>
    </location>
</feature>
<dbReference type="EMBL" id="AAKKOC010000002">
    <property type="protein sequence ID" value="ECS7436828.1"/>
    <property type="molecule type" value="Genomic_DNA"/>
</dbReference>
<evidence type="ECO:0000313" key="2">
    <source>
        <dbReference type="EMBL" id="ECS7436828.1"/>
    </source>
</evidence>
<keyword evidence="1" id="KW-0812">Transmembrane</keyword>
<name>A0A603JZG6_SALET</name>
<comment type="caution">
    <text evidence="3">The sequence shown here is derived from an EMBL/GenBank/DDBJ whole genome shotgun (WGS) entry which is preliminary data.</text>
</comment>
<feature type="transmembrane region" description="Helical" evidence="1">
    <location>
        <begin position="12"/>
        <end position="33"/>
    </location>
</feature>
<feature type="transmembrane region" description="Helical" evidence="1">
    <location>
        <begin position="92"/>
        <end position="118"/>
    </location>
</feature>
<keyword evidence="1" id="KW-1133">Transmembrane helix</keyword>
<dbReference type="EMBL" id="AAKOIS010000002">
    <property type="protein sequence ID" value="ECT9336869.1"/>
    <property type="molecule type" value="Genomic_DNA"/>
</dbReference>
<dbReference type="AlphaFoldDB" id="A0A603JZG6"/>
<proteinExistence type="predicted"/>
<gene>
    <name evidence="3" type="ORF">CG757_09645</name>
    <name evidence="2" type="ORF">CHU57_08090</name>
</gene>
<evidence type="ECO:0000313" key="3">
    <source>
        <dbReference type="EMBL" id="ECT9336869.1"/>
    </source>
</evidence>
<evidence type="ECO:0000256" key="1">
    <source>
        <dbReference type="SAM" id="Phobius"/>
    </source>
</evidence>
<sequence>MKKFMTKIVSNVINYTLLSLLLFAVFTGAKSLVGVLAAVYWVMISLCFVIGPFFYILSYAAKSAKDEDSRRKALDLIGDVAKKKNVLLRVLGWLELIIISCLMAYAGWVFTAVCYVLSSLYLRLFVSLARENIAAAKPNDKEVA</sequence>
<accession>A0A603JZG6</accession>
<reference evidence="3" key="1">
    <citation type="submission" date="2018-07" db="EMBL/GenBank/DDBJ databases">
        <authorList>
            <consortium name="PulseNet: The National Subtyping Network for Foodborne Disease Surveillance"/>
            <person name="Tarr C.L."/>
            <person name="Trees E."/>
            <person name="Katz L.S."/>
            <person name="Carleton-Romer H.A."/>
            <person name="Stroika S."/>
            <person name="Kucerova Z."/>
            <person name="Roache K.F."/>
            <person name="Sabol A.L."/>
            <person name="Besser J."/>
            <person name="Gerner-Smidt P."/>
        </authorList>
    </citation>
    <scope>NUCLEOTIDE SEQUENCE</scope>
    <source>
        <strain evidence="3">2015AM-0391</strain>
        <strain evidence="2">2015AM-1184</strain>
    </source>
</reference>
<keyword evidence="1" id="KW-0472">Membrane</keyword>
<organism evidence="3">
    <name type="scientific">Salmonella enterica subsp. enterica serovar Cotham</name>
    <dbReference type="NCBI Taxonomy" id="2572724"/>
    <lineage>
        <taxon>Bacteria</taxon>
        <taxon>Pseudomonadati</taxon>
        <taxon>Pseudomonadota</taxon>
        <taxon>Gammaproteobacteria</taxon>
        <taxon>Enterobacterales</taxon>
        <taxon>Enterobacteriaceae</taxon>
        <taxon>Salmonella</taxon>
    </lineage>
</organism>